<dbReference type="SMART" id="SM00053">
    <property type="entry name" value="DYNc"/>
    <property type="match status" value="1"/>
</dbReference>
<dbReference type="PROSITE" id="PS51388">
    <property type="entry name" value="GED"/>
    <property type="match status" value="1"/>
</dbReference>
<dbReference type="Gene3D" id="3.40.50.300">
    <property type="entry name" value="P-loop containing nucleotide triphosphate hydrolases"/>
    <property type="match status" value="1"/>
</dbReference>
<dbReference type="Pfam" id="PF01031">
    <property type="entry name" value="Dynamin_M"/>
    <property type="match status" value="1"/>
</dbReference>
<dbReference type="PRINTS" id="PR00195">
    <property type="entry name" value="DYNAMIN"/>
</dbReference>
<evidence type="ECO:0000313" key="6">
    <source>
        <dbReference type="EMBL" id="EJT97923.1"/>
    </source>
</evidence>
<feature type="domain" description="Dynamin-type G" evidence="5">
    <location>
        <begin position="42"/>
        <end position="351"/>
    </location>
</feature>
<dbReference type="InterPro" id="IPR022812">
    <property type="entry name" value="Dynamin"/>
</dbReference>
<dbReference type="GO" id="GO:0008017">
    <property type="term" value="F:microtubule binding"/>
    <property type="evidence" value="ECO:0007669"/>
    <property type="project" value="TreeGrafter"/>
</dbReference>
<dbReference type="GO" id="GO:0005525">
    <property type="term" value="F:GTP binding"/>
    <property type="evidence" value="ECO:0007669"/>
    <property type="project" value="InterPro"/>
</dbReference>
<keyword evidence="2" id="KW-0342">GTP-binding</keyword>
<feature type="region of interest" description="Disordered" evidence="3">
    <location>
        <begin position="588"/>
        <end position="608"/>
    </location>
</feature>
<dbReference type="InterPro" id="IPR003130">
    <property type="entry name" value="GED"/>
</dbReference>
<dbReference type="InterPro" id="IPR027417">
    <property type="entry name" value="P-loop_NTPase"/>
</dbReference>
<dbReference type="OrthoDB" id="5061070at2759"/>
<dbReference type="AlphaFoldDB" id="M5FQS6"/>
<feature type="domain" description="GED" evidence="4">
    <location>
        <begin position="655"/>
        <end position="750"/>
    </location>
</feature>
<dbReference type="InterPro" id="IPR020850">
    <property type="entry name" value="GED_dom"/>
</dbReference>
<dbReference type="PANTHER" id="PTHR11566">
    <property type="entry name" value="DYNAMIN"/>
    <property type="match status" value="1"/>
</dbReference>
<dbReference type="Pfam" id="PF02212">
    <property type="entry name" value="GED"/>
    <property type="match status" value="1"/>
</dbReference>
<evidence type="ECO:0000313" key="7">
    <source>
        <dbReference type="Proteomes" id="UP000030653"/>
    </source>
</evidence>
<keyword evidence="1" id="KW-0547">Nucleotide-binding</keyword>
<evidence type="ECO:0000259" key="4">
    <source>
        <dbReference type="PROSITE" id="PS51388"/>
    </source>
</evidence>
<dbReference type="OMA" id="QNTHYLQ"/>
<accession>M5FQS6</accession>
<dbReference type="Proteomes" id="UP000030653">
    <property type="component" value="Unassembled WGS sequence"/>
</dbReference>
<dbReference type="InterPro" id="IPR001401">
    <property type="entry name" value="Dynamin_GTPase"/>
</dbReference>
<dbReference type="PANTHER" id="PTHR11566:SF21">
    <property type="entry name" value="DYNAMIN RELATED PROTEIN 1, ISOFORM A"/>
    <property type="match status" value="1"/>
</dbReference>
<dbReference type="InterPro" id="IPR030381">
    <property type="entry name" value="G_DYNAMIN_dom"/>
</dbReference>
<dbReference type="STRING" id="1858805.M5FQS6"/>
<evidence type="ECO:0008006" key="8">
    <source>
        <dbReference type="Google" id="ProtNLM"/>
    </source>
</evidence>
<dbReference type="GeneID" id="63685789"/>
<name>M5FQS6_DACPD</name>
<dbReference type="GO" id="GO:0005874">
    <property type="term" value="C:microtubule"/>
    <property type="evidence" value="ECO:0007669"/>
    <property type="project" value="TreeGrafter"/>
</dbReference>
<dbReference type="GO" id="GO:0003924">
    <property type="term" value="F:GTPase activity"/>
    <property type="evidence" value="ECO:0007669"/>
    <property type="project" value="InterPro"/>
</dbReference>
<protein>
    <recommendedName>
        <fullName evidence="8">P-loop containing nucleoside triphosphate hydrolase protein</fullName>
    </recommendedName>
</protein>
<dbReference type="RefSeq" id="XP_040624821.1">
    <property type="nucleotide sequence ID" value="XM_040770727.1"/>
</dbReference>
<dbReference type="GO" id="GO:0005737">
    <property type="term" value="C:cytoplasm"/>
    <property type="evidence" value="ECO:0007669"/>
    <property type="project" value="TreeGrafter"/>
</dbReference>
<dbReference type="Gene3D" id="1.20.120.1240">
    <property type="entry name" value="Dynamin, middle domain"/>
    <property type="match status" value="1"/>
</dbReference>
<sequence>MGDMQAVSGQRNADISNSLYALHARQLFDVIDQIRDSGGEHHLDLPRIVVIGNQSAGKSSLIEAIAGIKVPRGSGTCTRCPMEVRLHRKNEPWRCSIRLRYEYDEYGEKRDDPLNINFGNDIVDPAKVDIMLRRAQLAILNDEDNPGKFVDIDPNNMAVSDSQRQFSRNVVCIEVFGPDLTDLTFVDLPGIIQHHPTDPGLVNVIKGMVKAYIAGSSALILCTITMKDDPENQAALSEAKTADPHGARTIGVLTKPDTLQPQEEGLWITVLKNEGSHRLNLGYYITKQPAQAEVEQGISFDMARQNEVSFFETTEAWRALPSSIRQTNVSTPRLTAALSTLLSSHIRKSLRDITEKVHRLLSETQRDLRSLGTGPSNNPVADIIALCDRFTGILRAYIVGTEDSELLIQDNKRAFSRFKTSIRGTAPVFIPYTTVERKWNEYTEPTHILEDVATEDNGHTYDLDMVRKHINNAKTRELPFNVPYAAKVQMMLLPIKRWQTLIDVCFEAIVPNVRSLIEKTIKQVFGEYAETGLLGRVKDIVSNQLIERENATQIALKLLFDMEVPGPYTQNHHYFSATREKLVTHYRQKRKERESAPTRPTSAWGLAPSEYASGPTTSRSTIINQVISGLATLGFQGVTESDFGKLVIEDEWEEEITVMAETRAYLQVAYKRIIDSVPQAIDLVFIRPLADTLHTALIAGLQFDSPSAHELCRAYLAENPAKAAERVRLLADKERLERVKETLMRIGLGH</sequence>
<dbReference type="InterPro" id="IPR000375">
    <property type="entry name" value="Dynamin_stalk"/>
</dbReference>
<dbReference type="Pfam" id="PF00350">
    <property type="entry name" value="Dynamin_N"/>
    <property type="match status" value="1"/>
</dbReference>
<proteinExistence type="predicted"/>
<reference evidence="6 7" key="1">
    <citation type="journal article" date="2012" name="Science">
        <title>The Paleozoic origin of enzymatic lignin decomposition reconstructed from 31 fungal genomes.</title>
        <authorList>
            <person name="Floudas D."/>
            <person name="Binder M."/>
            <person name="Riley R."/>
            <person name="Barry K."/>
            <person name="Blanchette R.A."/>
            <person name="Henrissat B."/>
            <person name="Martinez A.T."/>
            <person name="Otillar R."/>
            <person name="Spatafora J.W."/>
            <person name="Yadav J.S."/>
            <person name="Aerts A."/>
            <person name="Benoit I."/>
            <person name="Boyd A."/>
            <person name="Carlson A."/>
            <person name="Copeland A."/>
            <person name="Coutinho P.M."/>
            <person name="de Vries R.P."/>
            <person name="Ferreira P."/>
            <person name="Findley K."/>
            <person name="Foster B."/>
            <person name="Gaskell J."/>
            <person name="Glotzer D."/>
            <person name="Gorecki P."/>
            <person name="Heitman J."/>
            <person name="Hesse C."/>
            <person name="Hori C."/>
            <person name="Igarashi K."/>
            <person name="Jurgens J.A."/>
            <person name="Kallen N."/>
            <person name="Kersten P."/>
            <person name="Kohler A."/>
            <person name="Kuees U."/>
            <person name="Kumar T.K.A."/>
            <person name="Kuo A."/>
            <person name="LaButti K."/>
            <person name="Larrondo L.F."/>
            <person name="Lindquist E."/>
            <person name="Ling A."/>
            <person name="Lombard V."/>
            <person name="Lucas S."/>
            <person name="Lundell T."/>
            <person name="Martin R."/>
            <person name="McLaughlin D.J."/>
            <person name="Morgenstern I."/>
            <person name="Morin E."/>
            <person name="Murat C."/>
            <person name="Nagy L.G."/>
            <person name="Nolan M."/>
            <person name="Ohm R.A."/>
            <person name="Patyshakuliyeva A."/>
            <person name="Rokas A."/>
            <person name="Ruiz-Duenas F.J."/>
            <person name="Sabat G."/>
            <person name="Salamov A."/>
            <person name="Samejima M."/>
            <person name="Schmutz J."/>
            <person name="Slot J.C."/>
            <person name="St John F."/>
            <person name="Stenlid J."/>
            <person name="Sun H."/>
            <person name="Sun S."/>
            <person name="Syed K."/>
            <person name="Tsang A."/>
            <person name="Wiebenga A."/>
            <person name="Young D."/>
            <person name="Pisabarro A."/>
            <person name="Eastwood D.C."/>
            <person name="Martin F."/>
            <person name="Cullen D."/>
            <person name="Grigoriev I.V."/>
            <person name="Hibbett D.S."/>
        </authorList>
    </citation>
    <scope>NUCLEOTIDE SEQUENCE [LARGE SCALE GENOMIC DNA]</scope>
    <source>
        <strain evidence="6 7">DJM-731 SS1</strain>
    </source>
</reference>
<evidence type="ECO:0000259" key="5">
    <source>
        <dbReference type="PROSITE" id="PS51718"/>
    </source>
</evidence>
<keyword evidence="7" id="KW-1185">Reference proteome</keyword>
<dbReference type="GO" id="GO:0016020">
    <property type="term" value="C:membrane"/>
    <property type="evidence" value="ECO:0007669"/>
    <property type="project" value="TreeGrafter"/>
</dbReference>
<dbReference type="SUPFAM" id="SSF52540">
    <property type="entry name" value="P-loop containing nucleoside triphosphate hydrolases"/>
    <property type="match status" value="1"/>
</dbReference>
<dbReference type="EMBL" id="JH795875">
    <property type="protein sequence ID" value="EJT97923.1"/>
    <property type="molecule type" value="Genomic_DNA"/>
</dbReference>
<evidence type="ECO:0000256" key="1">
    <source>
        <dbReference type="ARBA" id="ARBA00022741"/>
    </source>
</evidence>
<gene>
    <name evidence="6" type="ORF">DACRYDRAFT_119114</name>
</gene>
<organism evidence="6 7">
    <name type="scientific">Dacryopinax primogenitus (strain DJM 731)</name>
    <name type="common">Brown rot fungus</name>
    <dbReference type="NCBI Taxonomy" id="1858805"/>
    <lineage>
        <taxon>Eukaryota</taxon>
        <taxon>Fungi</taxon>
        <taxon>Dikarya</taxon>
        <taxon>Basidiomycota</taxon>
        <taxon>Agaricomycotina</taxon>
        <taxon>Dacrymycetes</taxon>
        <taxon>Dacrymycetales</taxon>
        <taxon>Dacrymycetaceae</taxon>
        <taxon>Dacryopinax</taxon>
    </lineage>
</organism>
<dbReference type="HOGENOM" id="CLU_008964_4_1_1"/>
<dbReference type="PROSITE" id="PS51718">
    <property type="entry name" value="G_DYNAMIN_2"/>
    <property type="match status" value="1"/>
</dbReference>
<dbReference type="CDD" id="cd08771">
    <property type="entry name" value="DLP_1"/>
    <property type="match status" value="1"/>
</dbReference>
<evidence type="ECO:0000256" key="2">
    <source>
        <dbReference type="ARBA" id="ARBA00023134"/>
    </source>
</evidence>
<dbReference type="InterPro" id="IPR045063">
    <property type="entry name" value="Dynamin_N"/>
</dbReference>
<evidence type="ECO:0000256" key="3">
    <source>
        <dbReference type="SAM" id="MobiDB-lite"/>
    </source>
</evidence>